<dbReference type="Pfam" id="PF11751">
    <property type="entry name" value="PorP_SprF"/>
    <property type="match status" value="1"/>
</dbReference>
<feature type="signal peptide" evidence="1">
    <location>
        <begin position="1"/>
        <end position="20"/>
    </location>
</feature>
<dbReference type="EMBL" id="JBHULL010000043">
    <property type="protein sequence ID" value="MFD2584961.1"/>
    <property type="molecule type" value="Genomic_DNA"/>
</dbReference>
<keyword evidence="1" id="KW-0732">Signal</keyword>
<sequence>MKIRLSIIIAIASCAPTVLRAQLNPLQAQYYTNRYLGNPAMAGIEKGWALSLSHRSQFSDIPGAPVVQNLTAEYGYKKVGIGLNVTLDKAGLQRFVRVLASYAYHLQINEASTLHFGLSAGIRNQRLAVDEINGNPNDNLVSLYNQRQNYFDGDFGLALTTGKISLEVSLPNLKNLFWNNNSMVADLPIFYSAFSYKIAVNEAELEPKIVFRGIKGFDHIWDTGAQLSFAKKQILLNGFYHTSGSASFGIGMDYQQKYLLGFSHTLQTASLSNYTNGDFEVNLRLKF</sequence>
<gene>
    <name evidence="2" type="ORF">ACFSR6_20865</name>
</gene>
<reference evidence="3" key="1">
    <citation type="journal article" date="2019" name="Int. J. Syst. Evol. Microbiol.">
        <title>The Global Catalogue of Microorganisms (GCM) 10K type strain sequencing project: providing services to taxonomists for standard genome sequencing and annotation.</title>
        <authorList>
            <consortium name="The Broad Institute Genomics Platform"/>
            <consortium name="The Broad Institute Genome Sequencing Center for Infectious Disease"/>
            <person name="Wu L."/>
            <person name="Ma J."/>
        </authorList>
    </citation>
    <scope>NUCLEOTIDE SEQUENCE [LARGE SCALE GENOMIC DNA]</scope>
    <source>
        <strain evidence="3">KCTC 42866</strain>
    </source>
</reference>
<dbReference type="RefSeq" id="WP_379082576.1">
    <property type="nucleotide sequence ID" value="NZ_JBHULL010000043.1"/>
</dbReference>
<dbReference type="InterPro" id="IPR019861">
    <property type="entry name" value="PorP/SprF_Bacteroidetes"/>
</dbReference>
<dbReference type="Proteomes" id="UP001597461">
    <property type="component" value="Unassembled WGS sequence"/>
</dbReference>
<name>A0ABW5MQ77_9SPHI</name>
<evidence type="ECO:0000256" key="1">
    <source>
        <dbReference type="SAM" id="SignalP"/>
    </source>
</evidence>
<accession>A0ABW5MQ77</accession>
<protein>
    <submittedName>
        <fullName evidence="2">PorP/SprF family type IX secretion system membrane protein</fullName>
    </submittedName>
</protein>
<proteinExistence type="predicted"/>
<dbReference type="NCBIfam" id="TIGR03519">
    <property type="entry name" value="T9SS_PorP_fam"/>
    <property type="match status" value="1"/>
</dbReference>
<organism evidence="2 3">
    <name type="scientific">Pedobacter vanadiisoli</name>
    <dbReference type="NCBI Taxonomy" id="1761975"/>
    <lineage>
        <taxon>Bacteria</taxon>
        <taxon>Pseudomonadati</taxon>
        <taxon>Bacteroidota</taxon>
        <taxon>Sphingobacteriia</taxon>
        <taxon>Sphingobacteriales</taxon>
        <taxon>Sphingobacteriaceae</taxon>
        <taxon>Pedobacter</taxon>
    </lineage>
</organism>
<feature type="chain" id="PRO_5046991549" evidence="1">
    <location>
        <begin position="21"/>
        <end position="287"/>
    </location>
</feature>
<evidence type="ECO:0000313" key="3">
    <source>
        <dbReference type="Proteomes" id="UP001597461"/>
    </source>
</evidence>
<comment type="caution">
    <text evidence="2">The sequence shown here is derived from an EMBL/GenBank/DDBJ whole genome shotgun (WGS) entry which is preliminary data.</text>
</comment>
<keyword evidence="3" id="KW-1185">Reference proteome</keyword>
<evidence type="ECO:0000313" key="2">
    <source>
        <dbReference type="EMBL" id="MFD2584961.1"/>
    </source>
</evidence>